<dbReference type="RefSeq" id="WP_086676681.1">
    <property type="nucleotide sequence ID" value="NZ_FNUJ01000012.1"/>
</dbReference>
<keyword evidence="3" id="KW-0805">Transcription regulation</keyword>
<dbReference type="PIRSF" id="PIRSF036625">
    <property type="entry name" value="GAF_ANTAR"/>
    <property type="match status" value="1"/>
</dbReference>
<dbReference type="SUPFAM" id="SSF55781">
    <property type="entry name" value="GAF domain-like"/>
    <property type="match status" value="1"/>
</dbReference>
<dbReference type="GO" id="GO:0016301">
    <property type="term" value="F:kinase activity"/>
    <property type="evidence" value="ECO:0007669"/>
    <property type="project" value="UniProtKB-KW"/>
</dbReference>
<proteinExistence type="predicted"/>
<dbReference type="InterPro" id="IPR011006">
    <property type="entry name" value="CheY-like_superfamily"/>
</dbReference>
<dbReference type="InterPro" id="IPR003018">
    <property type="entry name" value="GAF"/>
</dbReference>
<dbReference type="Gene3D" id="1.10.10.10">
    <property type="entry name" value="Winged helix-like DNA-binding domain superfamily/Winged helix DNA-binding domain"/>
    <property type="match status" value="1"/>
</dbReference>
<keyword evidence="2" id="KW-0418">Kinase</keyword>
<dbReference type="Pfam" id="PF13185">
    <property type="entry name" value="GAF_2"/>
    <property type="match status" value="1"/>
</dbReference>
<dbReference type="GO" id="GO:0003723">
    <property type="term" value="F:RNA binding"/>
    <property type="evidence" value="ECO:0007669"/>
    <property type="project" value="InterPro"/>
</dbReference>
<sequence length="265" mass="27959">MTDEHDWQLDRRAFTSDANRAQPGPGLLAEQFGQLTATLLAAPSVEDVLQRVLDAATVMVPAADLASFTLLDDDGGFHTPAATGDIATDLDLLQYRFREGPCVEAAVPSGPAVALCPDLADEPRWPHWAPAAVDLGVRSVLATALIPGSPAGRSIGALNVFSRSANGLDQADRDVLLLLATHASLALATTDAVTRAELQAAHLLKAIESRDVIGQAKGIIMARRGVSAEEAFDVLRRTSQDLNVKLAEVASALATRHTEVDLPAH</sequence>
<keyword evidence="4" id="KW-0804">Transcription</keyword>
<feature type="compositionally biased region" description="Basic and acidic residues" evidence="5">
    <location>
        <begin position="1"/>
        <end position="14"/>
    </location>
</feature>
<protein>
    <submittedName>
        <fullName evidence="7">GAF domain-containing protein</fullName>
    </submittedName>
</protein>
<evidence type="ECO:0000256" key="4">
    <source>
        <dbReference type="ARBA" id="ARBA00023163"/>
    </source>
</evidence>
<feature type="domain" description="ANTAR" evidence="6">
    <location>
        <begin position="193"/>
        <end position="254"/>
    </location>
</feature>
<evidence type="ECO:0000256" key="2">
    <source>
        <dbReference type="ARBA" id="ARBA00022777"/>
    </source>
</evidence>
<evidence type="ECO:0000313" key="7">
    <source>
        <dbReference type="EMBL" id="SEF37157.1"/>
    </source>
</evidence>
<dbReference type="SUPFAM" id="SSF52172">
    <property type="entry name" value="CheY-like"/>
    <property type="match status" value="1"/>
</dbReference>
<feature type="region of interest" description="Disordered" evidence="5">
    <location>
        <begin position="1"/>
        <end position="25"/>
    </location>
</feature>
<dbReference type="Gene3D" id="3.30.450.40">
    <property type="match status" value="1"/>
</dbReference>
<dbReference type="OrthoDB" id="4629915at2"/>
<dbReference type="STRING" id="218821.SAMN05421837_112270"/>
<reference evidence="8" key="1">
    <citation type="submission" date="2016-10" db="EMBL/GenBank/DDBJ databases">
        <authorList>
            <person name="Varghese N."/>
            <person name="Submissions S."/>
        </authorList>
    </citation>
    <scope>NUCLEOTIDE SEQUENCE [LARGE SCALE GENOMIC DNA]</scope>
    <source>
        <strain evidence="8">DSM 44654</strain>
    </source>
</reference>
<dbReference type="EMBL" id="FNUJ01000012">
    <property type="protein sequence ID" value="SEF37157.1"/>
    <property type="molecule type" value="Genomic_DNA"/>
</dbReference>
<organism evidence="7 8">
    <name type="scientific">Amycolatopsis pretoriensis</name>
    <dbReference type="NCBI Taxonomy" id="218821"/>
    <lineage>
        <taxon>Bacteria</taxon>
        <taxon>Bacillati</taxon>
        <taxon>Actinomycetota</taxon>
        <taxon>Actinomycetes</taxon>
        <taxon>Pseudonocardiales</taxon>
        <taxon>Pseudonocardiaceae</taxon>
        <taxon>Amycolatopsis</taxon>
    </lineage>
</organism>
<evidence type="ECO:0000259" key="6">
    <source>
        <dbReference type="PROSITE" id="PS50921"/>
    </source>
</evidence>
<evidence type="ECO:0000256" key="1">
    <source>
        <dbReference type="ARBA" id="ARBA00022679"/>
    </source>
</evidence>
<dbReference type="InterPro" id="IPR005561">
    <property type="entry name" value="ANTAR"/>
</dbReference>
<name>A0A1H5RHZ2_9PSEU</name>
<dbReference type="AlphaFoldDB" id="A0A1H5RHZ2"/>
<keyword evidence="8" id="KW-1185">Reference proteome</keyword>
<dbReference type="InterPro" id="IPR036388">
    <property type="entry name" value="WH-like_DNA-bd_sf"/>
</dbReference>
<dbReference type="Pfam" id="PF03861">
    <property type="entry name" value="ANTAR"/>
    <property type="match status" value="1"/>
</dbReference>
<dbReference type="InterPro" id="IPR029016">
    <property type="entry name" value="GAF-like_dom_sf"/>
</dbReference>
<evidence type="ECO:0000256" key="5">
    <source>
        <dbReference type="SAM" id="MobiDB-lite"/>
    </source>
</evidence>
<dbReference type="SMART" id="SM00065">
    <property type="entry name" value="GAF"/>
    <property type="match status" value="1"/>
</dbReference>
<accession>A0A1H5RHZ2</accession>
<gene>
    <name evidence="7" type="ORF">SAMN05421837_112270</name>
</gene>
<keyword evidence="1" id="KW-0808">Transferase</keyword>
<evidence type="ECO:0000313" key="8">
    <source>
        <dbReference type="Proteomes" id="UP000198878"/>
    </source>
</evidence>
<evidence type="ECO:0000256" key="3">
    <source>
        <dbReference type="ARBA" id="ARBA00023015"/>
    </source>
</evidence>
<dbReference type="PROSITE" id="PS50921">
    <property type="entry name" value="ANTAR"/>
    <property type="match status" value="1"/>
</dbReference>
<dbReference type="SMART" id="SM01012">
    <property type="entry name" value="ANTAR"/>
    <property type="match status" value="1"/>
</dbReference>
<dbReference type="InterPro" id="IPR012074">
    <property type="entry name" value="GAF_ANTAR"/>
</dbReference>
<dbReference type="Proteomes" id="UP000198878">
    <property type="component" value="Unassembled WGS sequence"/>
</dbReference>